<keyword evidence="1" id="KW-0812">Transmembrane</keyword>
<evidence type="ECO:0000256" key="1">
    <source>
        <dbReference type="SAM" id="Phobius"/>
    </source>
</evidence>
<dbReference type="RefSeq" id="WP_341840655.1">
    <property type="nucleotide sequence ID" value="NZ_CP149792.1"/>
</dbReference>
<keyword evidence="3" id="KW-1185">Reference proteome</keyword>
<organism evidence="2 3">
    <name type="scientific">Chitinophaga caseinilytica</name>
    <dbReference type="NCBI Taxonomy" id="2267521"/>
    <lineage>
        <taxon>Bacteria</taxon>
        <taxon>Pseudomonadati</taxon>
        <taxon>Bacteroidota</taxon>
        <taxon>Chitinophagia</taxon>
        <taxon>Chitinophagales</taxon>
        <taxon>Chitinophagaceae</taxon>
        <taxon>Chitinophaga</taxon>
    </lineage>
</organism>
<feature type="transmembrane region" description="Helical" evidence="1">
    <location>
        <begin position="105"/>
        <end position="125"/>
    </location>
</feature>
<protein>
    <submittedName>
        <fullName evidence="2">DUF3592 domain-containing protein</fullName>
    </submittedName>
</protein>
<dbReference type="EMBL" id="CP150096">
    <property type="protein sequence ID" value="WZN45914.1"/>
    <property type="molecule type" value="Genomic_DNA"/>
</dbReference>
<keyword evidence="1" id="KW-0472">Membrane</keyword>
<keyword evidence="1" id="KW-1133">Transmembrane helix</keyword>
<evidence type="ECO:0000313" key="2">
    <source>
        <dbReference type="EMBL" id="WZN45914.1"/>
    </source>
</evidence>
<sequence length="145" mass="16696">MLYKFYLLTGIILLLLSFYQIKRSLDFIDRGQRATGTVTSLEEIDGAFSPVFTLKTSGDEPVRYYHAAASNPSAWAIGEEAIFLYDPADPQSAKMLQYFWLFNWALLYLVVALPLLIFGAGYFWLRPLFRGRRSSDFQMQSNVER</sequence>
<proteinExistence type="predicted"/>
<evidence type="ECO:0000313" key="3">
    <source>
        <dbReference type="Proteomes" id="UP001449657"/>
    </source>
</evidence>
<accession>A0ABZ2Z2D7</accession>
<dbReference type="Proteomes" id="UP001449657">
    <property type="component" value="Chromosome"/>
</dbReference>
<name>A0ABZ2Z2D7_9BACT</name>
<gene>
    <name evidence="2" type="ORF">WJU22_23740</name>
</gene>
<feature type="transmembrane region" description="Helical" evidence="1">
    <location>
        <begin position="5"/>
        <end position="21"/>
    </location>
</feature>
<reference evidence="2 3" key="1">
    <citation type="submission" date="2024-03" db="EMBL/GenBank/DDBJ databases">
        <title>Chitinophaga caseinilytica sp. nov., a casein hydrolysing bacterium isolated from forest soil.</title>
        <authorList>
            <person name="Lee D.S."/>
            <person name="Han D.M."/>
            <person name="Baek J.H."/>
            <person name="Choi D.G."/>
            <person name="Jeon J.H."/>
            <person name="Jeon C.O."/>
        </authorList>
    </citation>
    <scope>NUCLEOTIDE SEQUENCE [LARGE SCALE GENOMIC DNA]</scope>
    <source>
        <strain evidence="2 3">KACC 19118</strain>
    </source>
</reference>